<feature type="non-terminal residue" evidence="2">
    <location>
        <position position="1"/>
    </location>
</feature>
<dbReference type="OrthoDB" id="5556956at2759"/>
<dbReference type="STRING" id="246404.A0A507DPI5"/>
<reference evidence="2 3" key="1">
    <citation type="journal article" date="2019" name="Sci. Rep.">
        <title>Comparative genomics of chytrid fungi reveal insights into the obligate biotrophic and pathogenic lifestyle of Synchytrium endobioticum.</title>
        <authorList>
            <person name="van de Vossenberg B.T.L.H."/>
            <person name="Warris S."/>
            <person name="Nguyen H.D.T."/>
            <person name="van Gent-Pelzer M.P.E."/>
            <person name="Joly D.L."/>
            <person name="van de Geest H.C."/>
            <person name="Bonants P.J.M."/>
            <person name="Smith D.S."/>
            <person name="Levesque C.A."/>
            <person name="van der Lee T.A.J."/>
        </authorList>
    </citation>
    <scope>NUCLEOTIDE SEQUENCE [LARGE SCALE GENOMIC DNA]</scope>
    <source>
        <strain evidence="2 3">CBS 675.73</strain>
    </source>
</reference>
<dbReference type="PANTHER" id="PTHR28096">
    <property type="entry name" value="PROTEIN FAF1"/>
    <property type="match status" value="1"/>
</dbReference>
<sequence length="276" mass="29353">KLLQAKPISATTSSISVSATRKHAAKKGKLASVKAVNSAAAIVVFNDANVGKRDPSLGGAREWRTFMASDVSKLTAEPKPKAPMSAEDEELEKKDDENDRELMDLIRSSKLIEDFTASELTGRERRSYLEKKMIDLGAKKAPNAKAPFPMRLGMIRAEGERAAKRVQTAKDMGLYHSSLKTQILAGDDKERAMKLSKKGSGSKKGGDLKALDGGVGRFRNGTLHIGKGAADVVSQMGGGKKGRGRMIGMGIKITGVSAGGGKGGAKKGGKKFKKKR</sequence>
<dbReference type="Pfam" id="PF15375">
    <property type="entry name" value="FSAF1"/>
    <property type="match status" value="1"/>
</dbReference>
<dbReference type="PANTHER" id="PTHR28096:SF1">
    <property type="entry name" value="PROTEIN FAF1"/>
    <property type="match status" value="1"/>
</dbReference>
<gene>
    <name evidence="2" type="ORF">CcCBS67573_g09800</name>
</gene>
<evidence type="ECO:0000313" key="3">
    <source>
        <dbReference type="Proteomes" id="UP000320333"/>
    </source>
</evidence>
<organism evidence="2 3">
    <name type="scientific">Chytriomyces confervae</name>
    <dbReference type="NCBI Taxonomy" id="246404"/>
    <lineage>
        <taxon>Eukaryota</taxon>
        <taxon>Fungi</taxon>
        <taxon>Fungi incertae sedis</taxon>
        <taxon>Chytridiomycota</taxon>
        <taxon>Chytridiomycota incertae sedis</taxon>
        <taxon>Chytridiomycetes</taxon>
        <taxon>Chytridiales</taxon>
        <taxon>Chytriomycetaceae</taxon>
        <taxon>Chytriomyces</taxon>
    </lineage>
</organism>
<evidence type="ECO:0000256" key="1">
    <source>
        <dbReference type="SAM" id="MobiDB-lite"/>
    </source>
</evidence>
<dbReference type="InterPro" id="IPR053030">
    <property type="entry name" value="Ribosomal_biogenesis_FAF1-like"/>
</dbReference>
<dbReference type="Proteomes" id="UP000320333">
    <property type="component" value="Unassembled WGS sequence"/>
</dbReference>
<feature type="compositionally biased region" description="Low complexity" evidence="1">
    <location>
        <begin position="8"/>
        <end position="19"/>
    </location>
</feature>
<keyword evidence="3" id="KW-1185">Reference proteome</keyword>
<dbReference type="GO" id="GO:0000462">
    <property type="term" value="P:maturation of SSU-rRNA from tricistronic rRNA transcript (SSU-rRNA, 5.8S rRNA, LSU-rRNA)"/>
    <property type="evidence" value="ECO:0007669"/>
    <property type="project" value="TreeGrafter"/>
</dbReference>
<dbReference type="AlphaFoldDB" id="A0A507DPI5"/>
<proteinExistence type="predicted"/>
<dbReference type="EMBL" id="QEAP01001002">
    <property type="protein sequence ID" value="TPX52800.1"/>
    <property type="molecule type" value="Genomic_DNA"/>
</dbReference>
<name>A0A507DPI5_9FUNG</name>
<feature type="region of interest" description="Disordered" evidence="1">
    <location>
        <begin position="72"/>
        <end position="96"/>
    </location>
</feature>
<protein>
    <submittedName>
        <fullName evidence="2">Uncharacterized protein</fullName>
    </submittedName>
</protein>
<comment type="caution">
    <text evidence="2">The sequence shown here is derived from an EMBL/GenBank/DDBJ whole genome shotgun (WGS) entry which is preliminary data.</text>
</comment>
<feature type="region of interest" description="Disordered" evidence="1">
    <location>
        <begin position="1"/>
        <end position="21"/>
    </location>
</feature>
<dbReference type="InterPro" id="IPR027973">
    <property type="entry name" value="FSAF1-like"/>
</dbReference>
<accession>A0A507DPI5</accession>
<dbReference type="GO" id="GO:0005730">
    <property type="term" value="C:nucleolus"/>
    <property type="evidence" value="ECO:0007669"/>
    <property type="project" value="TreeGrafter"/>
</dbReference>
<evidence type="ECO:0000313" key="2">
    <source>
        <dbReference type="EMBL" id="TPX52800.1"/>
    </source>
</evidence>